<organism evidence="2 3">
    <name type="scientific">Fuerstiella marisgermanici</name>
    <dbReference type="NCBI Taxonomy" id="1891926"/>
    <lineage>
        <taxon>Bacteria</taxon>
        <taxon>Pseudomonadati</taxon>
        <taxon>Planctomycetota</taxon>
        <taxon>Planctomycetia</taxon>
        <taxon>Planctomycetales</taxon>
        <taxon>Planctomycetaceae</taxon>
        <taxon>Fuerstiella</taxon>
    </lineage>
</organism>
<dbReference type="KEGG" id="fmr:Fuma_06535"/>
<keyword evidence="2" id="KW-0808">Transferase</keyword>
<gene>
    <name evidence="2" type="ORF">Fuma_06535</name>
</gene>
<dbReference type="EMBL" id="CP017641">
    <property type="protein sequence ID" value="APZ96861.1"/>
    <property type="molecule type" value="Genomic_DNA"/>
</dbReference>
<dbReference type="InterPro" id="IPR029044">
    <property type="entry name" value="Nucleotide-diphossugar_trans"/>
</dbReference>
<dbReference type="AlphaFoldDB" id="A0A1P8WS37"/>
<dbReference type="Proteomes" id="UP000187735">
    <property type="component" value="Chromosome"/>
</dbReference>
<sequence length="313" mass="35466">MPAIGLPPLLPPAATVQSTDQVVDREVCVAIFAYNEQSSIVASIESVLKSAENAVAGEHVRVVVLVNGCTDHTAARVAEFGRRDDRVRLQVIEVGDKANAWNTYVHELAQLDNDNRLHVFMDGDVTCTPDAISAMVKAARQAPAAKAVATLPAPGIGRNRQLNVQLYDQDGAIFGNLYGLTSDFLRRVRERQIRIPRGAVGEDAIVTEMIAHDLRRKNSYDNRLAVCAAEPAGFVYPRLSPWRLRDIRLYINRRVRYAIRDHRLPLLRRIEFDDMPESMEPLDRQILTTLNKRRWLHPLQWLARRRLRRALQE</sequence>
<evidence type="ECO:0000313" key="3">
    <source>
        <dbReference type="Proteomes" id="UP000187735"/>
    </source>
</evidence>
<dbReference type="RefSeq" id="WP_077027832.1">
    <property type="nucleotide sequence ID" value="NZ_CP017641.1"/>
</dbReference>
<dbReference type="STRING" id="1891926.Fuma_06535"/>
<dbReference type="InterPro" id="IPR001173">
    <property type="entry name" value="Glyco_trans_2-like"/>
</dbReference>
<feature type="domain" description="Glycosyltransferase 2-like" evidence="1">
    <location>
        <begin position="28"/>
        <end position="167"/>
    </location>
</feature>
<dbReference type="SUPFAM" id="SSF53448">
    <property type="entry name" value="Nucleotide-diphospho-sugar transferases"/>
    <property type="match status" value="1"/>
</dbReference>
<protein>
    <submittedName>
        <fullName evidence="2">N-glycosyltransferase</fullName>
    </submittedName>
</protein>
<keyword evidence="3" id="KW-1185">Reference proteome</keyword>
<accession>A0A1P8WS37</accession>
<proteinExistence type="predicted"/>
<name>A0A1P8WS37_9PLAN</name>
<evidence type="ECO:0000313" key="2">
    <source>
        <dbReference type="EMBL" id="APZ96861.1"/>
    </source>
</evidence>
<dbReference type="GO" id="GO:0016740">
    <property type="term" value="F:transferase activity"/>
    <property type="evidence" value="ECO:0007669"/>
    <property type="project" value="UniProtKB-KW"/>
</dbReference>
<dbReference type="Pfam" id="PF00535">
    <property type="entry name" value="Glycos_transf_2"/>
    <property type="match status" value="1"/>
</dbReference>
<reference evidence="2 3" key="1">
    <citation type="journal article" date="2016" name="Front. Microbiol.">
        <title>Fuerstia marisgermanicae gen. nov., sp. nov., an Unusual Member of the Phylum Planctomycetes from the German Wadden Sea.</title>
        <authorList>
            <person name="Kohn T."/>
            <person name="Heuer A."/>
            <person name="Jogler M."/>
            <person name="Vollmers J."/>
            <person name="Boedeker C."/>
            <person name="Bunk B."/>
            <person name="Rast P."/>
            <person name="Borchert D."/>
            <person name="Glockner I."/>
            <person name="Freese H.M."/>
            <person name="Klenk H.P."/>
            <person name="Overmann J."/>
            <person name="Kaster A.K."/>
            <person name="Rohde M."/>
            <person name="Wiegand S."/>
            <person name="Jogler C."/>
        </authorList>
    </citation>
    <scope>NUCLEOTIDE SEQUENCE [LARGE SCALE GENOMIC DNA]</scope>
    <source>
        <strain evidence="2 3">NH11</strain>
    </source>
</reference>
<evidence type="ECO:0000259" key="1">
    <source>
        <dbReference type="Pfam" id="PF00535"/>
    </source>
</evidence>
<dbReference type="Gene3D" id="3.90.550.10">
    <property type="entry name" value="Spore Coat Polysaccharide Biosynthesis Protein SpsA, Chain A"/>
    <property type="match status" value="1"/>
</dbReference>
<dbReference type="OrthoDB" id="199095at2"/>